<gene>
    <name evidence="3" type="ORF">V6N11_009668</name>
</gene>
<dbReference type="InterPro" id="IPR008906">
    <property type="entry name" value="HATC_C_dom"/>
</dbReference>
<dbReference type="InterPro" id="IPR012337">
    <property type="entry name" value="RNaseH-like_sf"/>
</dbReference>
<dbReference type="SUPFAM" id="SSF53098">
    <property type="entry name" value="Ribonuclease H-like"/>
    <property type="match status" value="1"/>
</dbReference>
<dbReference type="Proteomes" id="UP001396334">
    <property type="component" value="Unassembled WGS sequence"/>
</dbReference>
<evidence type="ECO:0000259" key="2">
    <source>
        <dbReference type="Pfam" id="PF05699"/>
    </source>
</evidence>
<protein>
    <recommendedName>
        <fullName evidence="2">HAT C-terminal dimerisation domain-containing protein</fullName>
    </recommendedName>
</protein>
<proteinExistence type="predicted"/>
<evidence type="ECO:0000256" key="1">
    <source>
        <dbReference type="SAM" id="MobiDB-lite"/>
    </source>
</evidence>
<keyword evidence="4" id="KW-1185">Reference proteome</keyword>
<dbReference type="PANTHER" id="PTHR32166">
    <property type="entry name" value="OSJNBA0013A04.12 PROTEIN"/>
    <property type="match status" value="1"/>
</dbReference>
<feature type="compositionally biased region" description="Basic and acidic residues" evidence="1">
    <location>
        <begin position="88"/>
        <end position="102"/>
    </location>
</feature>
<feature type="region of interest" description="Disordered" evidence="1">
    <location>
        <begin position="87"/>
        <end position="119"/>
    </location>
</feature>
<dbReference type="Pfam" id="PF05699">
    <property type="entry name" value="Dimer_Tnp_hAT"/>
    <property type="match status" value="1"/>
</dbReference>
<sequence>MDPLAPPLHTFGTTQVKCTKFCHLTEQLLCSDQSLHGSISSSSTYIWNHVAPSLYFARNQVNLCFEELQRHSGCVFRWQIEETNDVAAEGREDEERTNEHKLHSTSASRSKQGKQNRKGVRPLLDENSYSFLWHEVEEKTDIQRCKAFMNDREAYVKLKKKVEETEGVGVSARLRSVEKELSPVKDTWYVHGVSIVSDGQMIGDFLLLETIGSSNVLQVVTDNAMNCIAAGREVQKIVENTYDEKQLRDQFAEFQLKKEIYSMPQAQVDVVTMDVIDWWSIYGFQTPELAEMVKKVLSQPISSSSVERAWSTYGHVHSLKMNILNSSRTDKLVYIHTNLRLLSRYTDCYTNGPFKKWDIDPENSCLEESPLKLEDMRWADLENDLDKEDTLTD</sequence>
<reference evidence="3 4" key="1">
    <citation type="journal article" date="2024" name="G3 (Bethesda)">
        <title>Genome assembly of Hibiscus sabdariffa L. provides insights into metabolisms of medicinal natural products.</title>
        <authorList>
            <person name="Kim T."/>
        </authorList>
    </citation>
    <scope>NUCLEOTIDE SEQUENCE [LARGE SCALE GENOMIC DNA]</scope>
    <source>
        <strain evidence="3">TK-2024</strain>
        <tissue evidence="3">Old leaves</tissue>
    </source>
</reference>
<name>A0ABR2P618_9ROSI</name>
<accession>A0ABR2P618</accession>
<dbReference type="EMBL" id="JBBPBN010000079">
    <property type="protein sequence ID" value="KAK8983886.1"/>
    <property type="molecule type" value="Genomic_DNA"/>
</dbReference>
<dbReference type="PANTHER" id="PTHR32166:SF123">
    <property type="entry name" value="BED-TYPE DOMAIN-CONTAINING PROTEIN"/>
    <property type="match status" value="1"/>
</dbReference>
<evidence type="ECO:0000313" key="4">
    <source>
        <dbReference type="Proteomes" id="UP001396334"/>
    </source>
</evidence>
<feature type="domain" description="HAT C-terminal dimerisation" evidence="2">
    <location>
        <begin position="266"/>
        <end position="339"/>
    </location>
</feature>
<evidence type="ECO:0000313" key="3">
    <source>
        <dbReference type="EMBL" id="KAK8983886.1"/>
    </source>
</evidence>
<comment type="caution">
    <text evidence="3">The sequence shown here is derived from an EMBL/GenBank/DDBJ whole genome shotgun (WGS) entry which is preliminary data.</text>
</comment>
<organism evidence="3 4">
    <name type="scientific">Hibiscus sabdariffa</name>
    <name type="common">roselle</name>
    <dbReference type="NCBI Taxonomy" id="183260"/>
    <lineage>
        <taxon>Eukaryota</taxon>
        <taxon>Viridiplantae</taxon>
        <taxon>Streptophyta</taxon>
        <taxon>Embryophyta</taxon>
        <taxon>Tracheophyta</taxon>
        <taxon>Spermatophyta</taxon>
        <taxon>Magnoliopsida</taxon>
        <taxon>eudicotyledons</taxon>
        <taxon>Gunneridae</taxon>
        <taxon>Pentapetalae</taxon>
        <taxon>rosids</taxon>
        <taxon>malvids</taxon>
        <taxon>Malvales</taxon>
        <taxon>Malvaceae</taxon>
        <taxon>Malvoideae</taxon>
        <taxon>Hibiscus</taxon>
    </lineage>
</organism>